<proteinExistence type="predicted"/>
<organism evidence="2 3">
    <name type="scientific">Cyprinus carpio</name>
    <name type="common">Common carp</name>
    <dbReference type="NCBI Taxonomy" id="7962"/>
    <lineage>
        <taxon>Eukaryota</taxon>
        <taxon>Metazoa</taxon>
        <taxon>Chordata</taxon>
        <taxon>Craniata</taxon>
        <taxon>Vertebrata</taxon>
        <taxon>Euteleostomi</taxon>
        <taxon>Actinopterygii</taxon>
        <taxon>Neopterygii</taxon>
        <taxon>Teleostei</taxon>
        <taxon>Ostariophysi</taxon>
        <taxon>Cypriniformes</taxon>
        <taxon>Cyprinidae</taxon>
        <taxon>Cyprininae</taxon>
        <taxon>Cyprinus</taxon>
    </lineage>
</organism>
<sequence>MLPESVQTPFMYWKRLFTDQMIEHITEHTNQYSVQQTGTSINTTVAEMEDFLSILLYMGVFEFPSLEDYWACESRFPPVADTMSVKRFKVLRRNFHFNDNFQMEGYTDRFHKIRPLFDMLREQCLLIPPTYKQSVDEVMVAYKGTRAGKLRQYIKNKPDNRGFKIFCCASSIGIIHDFILYQGATTFFNIQKEEHAHLGLEDLSLGAKVVSILCNTITHKEATVVFYDNFFNSFDWVKTLHTNLGLRSVGTVRANRSGNVHSVMLIMLIVNYITTSSHINIPCLNPLRTPWQIETPLTNTFFSLLARLLTEFRTGGGAFLVIQCLCKKKKKLTKILIR</sequence>
<name>A0A8C1MEY7_CYPCA</name>
<evidence type="ECO:0000313" key="2">
    <source>
        <dbReference type="Ensembl" id="ENSCCRP00010076760.1"/>
    </source>
</evidence>
<protein>
    <recommendedName>
        <fullName evidence="1">PiggyBac transposable element-derived protein domain-containing protein</fullName>
    </recommendedName>
</protein>
<dbReference type="Pfam" id="PF13843">
    <property type="entry name" value="DDE_Tnp_1_7"/>
    <property type="match status" value="1"/>
</dbReference>
<feature type="domain" description="PiggyBac transposable element-derived protein" evidence="1">
    <location>
        <begin position="8"/>
        <end position="261"/>
    </location>
</feature>
<keyword evidence="3" id="KW-1185">Reference proteome</keyword>
<dbReference type="InterPro" id="IPR029526">
    <property type="entry name" value="PGBD"/>
</dbReference>
<reference evidence="2" key="1">
    <citation type="submission" date="2025-08" db="UniProtKB">
        <authorList>
            <consortium name="Ensembl"/>
        </authorList>
    </citation>
    <scope>IDENTIFICATION</scope>
</reference>
<evidence type="ECO:0000313" key="3">
    <source>
        <dbReference type="Proteomes" id="UP000694427"/>
    </source>
</evidence>
<dbReference type="Proteomes" id="UP000694427">
    <property type="component" value="Unplaced"/>
</dbReference>
<reference evidence="2" key="2">
    <citation type="submission" date="2025-09" db="UniProtKB">
        <authorList>
            <consortium name="Ensembl"/>
        </authorList>
    </citation>
    <scope>IDENTIFICATION</scope>
</reference>
<evidence type="ECO:0000259" key="1">
    <source>
        <dbReference type="Pfam" id="PF13843"/>
    </source>
</evidence>
<dbReference type="PANTHER" id="PTHR47272:SF1">
    <property type="entry name" value="PIGGYBAC TRANSPOSABLE ELEMENT-DERIVED PROTEIN 3-LIKE"/>
    <property type="match status" value="1"/>
</dbReference>
<dbReference type="Ensembl" id="ENSCCRT00010085160.1">
    <property type="protein sequence ID" value="ENSCCRP00010076760.1"/>
    <property type="gene ID" value="ENSCCRG00010033540.1"/>
</dbReference>
<accession>A0A8C1MEY7</accession>
<dbReference type="PANTHER" id="PTHR47272">
    <property type="entry name" value="DDE_TNP_1_7 DOMAIN-CONTAINING PROTEIN"/>
    <property type="match status" value="1"/>
</dbReference>
<dbReference type="AlphaFoldDB" id="A0A8C1MEY7"/>